<accession>A0A0H3G373</accession>
<dbReference type="GO" id="GO:0003723">
    <property type="term" value="F:RNA binding"/>
    <property type="evidence" value="ECO:0007669"/>
    <property type="project" value="UniProtKB-KW"/>
</dbReference>
<dbReference type="Pfam" id="PF22505">
    <property type="entry name" value="RNase_J_b_CASP"/>
    <property type="match status" value="1"/>
</dbReference>
<dbReference type="AlphaFoldDB" id="A0A0H3G373"/>
<dbReference type="PANTHER" id="PTHR43694">
    <property type="entry name" value="RIBONUCLEASE J"/>
    <property type="match status" value="1"/>
</dbReference>
<evidence type="ECO:0000256" key="4">
    <source>
        <dbReference type="ARBA" id="ARBA00022801"/>
    </source>
</evidence>
<dbReference type="eggNOG" id="COG0595">
    <property type="taxonomic scope" value="Bacteria"/>
</dbReference>
<evidence type="ECO:0000259" key="8">
    <source>
        <dbReference type="SMART" id="SM00849"/>
    </source>
</evidence>
<sequence length="546" mass="59477">MKRPGKELLFLALGGSGEIGMNANLYGCDGKWVMVDLGITFGDASYPGVEVILPDIEFIEERAKDLLGIVITHGHEDHIGAIPYLAADLGVPIYATPFTAGLIRSKLQEERIADKVKLHVIENNGRFKLGSFRFNYIPLAHSIPEGNALLIETPYGNVFHTGDWKLDDDPLVGNTTNAKMLRKIGDNGVLALVCDSTNSFNEKTSGSEGDVRKGLDEVIRKAPGRVLVTTFASNAARIQTLGQVAQDVGRHLVIAGRSIEKIIKIAQSTGYLQDFPKTLSYDEAMRMPAEKVMIVATGGQGESRAALSRIAFDSHHLKLSAGDSVIFSSRQIPGNEMAVGRIQNALAAKGIRMVTDRQAMIHVSGHPGRPDLQAMYRWIRPEMLIPVHGELRHMAEQARLGLATGIPRSLVQGNGDLIRLAPKGPVFVSHENTGRLLLDGDVILSANGPTIGERRKMAINGLISVGLAVDKHNHLKGHPTISLHGVPIEADRIEFIEDASRAAIKAVHEGHKSEERMREAVRLAVRRRAHHWTGKKPIVDVVAVHV</sequence>
<keyword evidence="7" id="KW-0694">RNA-binding</keyword>
<evidence type="ECO:0000313" key="10">
    <source>
        <dbReference type="Proteomes" id="UP000001494"/>
    </source>
</evidence>
<dbReference type="Pfam" id="PF17770">
    <property type="entry name" value="RNase_J_C"/>
    <property type="match status" value="1"/>
</dbReference>
<dbReference type="Proteomes" id="UP000001494">
    <property type="component" value="Chromosome"/>
</dbReference>
<dbReference type="InterPro" id="IPR042173">
    <property type="entry name" value="RNase_J_2"/>
</dbReference>
<dbReference type="InterPro" id="IPR011108">
    <property type="entry name" value="RMMBL"/>
</dbReference>
<dbReference type="GO" id="GO:0004527">
    <property type="term" value="F:exonuclease activity"/>
    <property type="evidence" value="ECO:0007669"/>
    <property type="project" value="UniProtKB-KW"/>
</dbReference>
<protein>
    <submittedName>
        <fullName evidence="9">RNA-metabolising metallo-beta-lactamase</fullName>
    </submittedName>
</protein>
<dbReference type="Gene3D" id="3.40.50.10710">
    <property type="entry name" value="Metallo-hydrolase/oxidoreductase"/>
    <property type="match status" value="1"/>
</dbReference>
<evidence type="ECO:0000256" key="5">
    <source>
        <dbReference type="ARBA" id="ARBA00022833"/>
    </source>
</evidence>
<dbReference type="GO" id="GO:0046872">
    <property type="term" value="F:metal ion binding"/>
    <property type="evidence" value="ECO:0007669"/>
    <property type="project" value="UniProtKB-KW"/>
</dbReference>
<dbReference type="Pfam" id="PF12706">
    <property type="entry name" value="Lactamase_B_2"/>
    <property type="match status" value="1"/>
</dbReference>
<gene>
    <name evidence="9" type="ordered locus">Zmob_1300</name>
</gene>
<evidence type="ECO:0000256" key="1">
    <source>
        <dbReference type="ARBA" id="ARBA00022490"/>
    </source>
</evidence>
<dbReference type="GeneID" id="79904826"/>
<dbReference type="SMR" id="A0A0H3G373"/>
<keyword evidence="1" id="KW-0963">Cytoplasm</keyword>
<evidence type="ECO:0000256" key="7">
    <source>
        <dbReference type="ARBA" id="ARBA00022884"/>
    </source>
</evidence>
<dbReference type="Gene3D" id="3.60.15.10">
    <property type="entry name" value="Ribonuclease Z/Hydroxyacylglutathione hydrolase-like"/>
    <property type="match status" value="1"/>
</dbReference>
<dbReference type="InterPro" id="IPR041636">
    <property type="entry name" value="RNase_J_C"/>
</dbReference>
<dbReference type="KEGG" id="zmm:Zmob_1300"/>
<keyword evidence="2" id="KW-0540">Nuclease</keyword>
<dbReference type="PANTHER" id="PTHR43694:SF1">
    <property type="entry name" value="RIBONUCLEASE J"/>
    <property type="match status" value="1"/>
</dbReference>
<dbReference type="InterPro" id="IPR036866">
    <property type="entry name" value="RibonucZ/Hydroxyglut_hydro"/>
</dbReference>
<dbReference type="HOGENOM" id="CLU_008727_3_3_5"/>
<evidence type="ECO:0000256" key="2">
    <source>
        <dbReference type="ARBA" id="ARBA00022722"/>
    </source>
</evidence>
<dbReference type="OrthoDB" id="9770211at2"/>
<dbReference type="SMART" id="SM00849">
    <property type="entry name" value="Lactamase_B"/>
    <property type="match status" value="1"/>
</dbReference>
<evidence type="ECO:0000256" key="3">
    <source>
        <dbReference type="ARBA" id="ARBA00022723"/>
    </source>
</evidence>
<dbReference type="SUPFAM" id="SSF56281">
    <property type="entry name" value="Metallo-hydrolase/oxidoreductase"/>
    <property type="match status" value="1"/>
</dbReference>
<dbReference type="InterPro" id="IPR055132">
    <property type="entry name" value="RNase_J_b_CASP"/>
</dbReference>
<dbReference type="EMBL" id="CP002850">
    <property type="protein sequence ID" value="AEH63124.1"/>
    <property type="molecule type" value="Genomic_DNA"/>
</dbReference>
<dbReference type="Pfam" id="PF07521">
    <property type="entry name" value="RMMBL"/>
    <property type="match status" value="1"/>
</dbReference>
<dbReference type="InterPro" id="IPR004613">
    <property type="entry name" value="RNase_J"/>
</dbReference>
<dbReference type="RefSeq" id="WP_011241594.1">
    <property type="nucleotide sequence ID" value="NC_017262.1"/>
</dbReference>
<organism evidence="9 10">
    <name type="scientific">Zymomonas mobilis subsp. mobilis (strain ATCC 10988 / DSM 424 / LMG 404 / NCIMB 8938 / NRRL B-806 / ZM1)</name>
    <dbReference type="NCBI Taxonomy" id="555217"/>
    <lineage>
        <taxon>Bacteria</taxon>
        <taxon>Pseudomonadati</taxon>
        <taxon>Pseudomonadota</taxon>
        <taxon>Alphaproteobacteria</taxon>
        <taxon>Sphingomonadales</taxon>
        <taxon>Zymomonadaceae</taxon>
        <taxon>Zymomonas</taxon>
    </lineage>
</organism>
<reference evidence="9 10" key="1">
    <citation type="journal article" date="2011" name="J. Bacteriol.">
        <title>Genome sequence of the ethanol-producing Zymomonas mobilis subsp. mobilis lectotype strain ATCC 10988.</title>
        <authorList>
            <person name="Pappas K.M."/>
            <person name="Kouvelis V.N."/>
            <person name="Saunders E."/>
            <person name="Brettin T.S."/>
            <person name="Bruce D."/>
            <person name="Detter C."/>
            <person name="Balakireva M."/>
            <person name="Han C.S."/>
            <person name="Savvakis G."/>
            <person name="Kyrpides N.C."/>
            <person name="Typas M.A."/>
        </authorList>
    </citation>
    <scope>NUCLEOTIDE SEQUENCE [LARGE SCALE GENOMIC DNA]</scope>
    <source>
        <strain evidence="10">ATCC 10988 / DSM 424 / CCUG 17860 / LMG 404 / NCIMB 8938 / NRRL B-806 / ZM1</strain>
    </source>
</reference>
<dbReference type="InterPro" id="IPR001279">
    <property type="entry name" value="Metallo-B-lactamas"/>
</dbReference>
<dbReference type="Gene3D" id="3.10.20.580">
    <property type="match status" value="1"/>
</dbReference>
<keyword evidence="3" id="KW-0479">Metal-binding</keyword>
<dbReference type="CDD" id="cd07714">
    <property type="entry name" value="RNaseJ_MBL-fold"/>
    <property type="match status" value="1"/>
</dbReference>
<name>A0A0H3G373_ZYMMA</name>
<keyword evidence="4" id="KW-0378">Hydrolase</keyword>
<proteinExistence type="predicted"/>
<keyword evidence="6" id="KW-0269">Exonuclease</keyword>
<feature type="domain" description="Metallo-beta-lactamase" evidence="8">
    <location>
        <begin position="20"/>
        <end position="215"/>
    </location>
</feature>
<dbReference type="NCBIfam" id="TIGR00649">
    <property type="entry name" value="MG423"/>
    <property type="match status" value="1"/>
</dbReference>
<keyword evidence="5" id="KW-0862">Zinc</keyword>
<evidence type="ECO:0000313" key="9">
    <source>
        <dbReference type="EMBL" id="AEH63124.1"/>
    </source>
</evidence>
<evidence type="ECO:0000256" key="6">
    <source>
        <dbReference type="ARBA" id="ARBA00022839"/>
    </source>
</evidence>